<evidence type="ECO:0000256" key="1">
    <source>
        <dbReference type="ARBA" id="ARBA00001947"/>
    </source>
</evidence>
<evidence type="ECO:0000256" key="4">
    <source>
        <dbReference type="ARBA" id="ARBA00022692"/>
    </source>
</evidence>
<name>A0A8D1M6K6_PIG</name>
<dbReference type="AlphaFoldDB" id="A0A8D1M6K6"/>
<dbReference type="GO" id="GO:0005524">
    <property type="term" value="F:ATP binding"/>
    <property type="evidence" value="ECO:0007669"/>
    <property type="project" value="UniProtKB-KW"/>
</dbReference>
<dbReference type="GO" id="GO:0016020">
    <property type="term" value="C:membrane"/>
    <property type="evidence" value="ECO:0007669"/>
    <property type="project" value="UniProtKB-SubCell"/>
</dbReference>
<keyword evidence="10" id="KW-0809">Transit peptide</keyword>
<dbReference type="PANTHER" id="PTHR43655">
    <property type="entry name" value="ATP-DEPENDENT PROTEASE"/>
    <property type="match status" value="1"/>
</dbReference>
<dbReference type="Pfam" id="PF00004">
    <property type="entry name" value="AAA"/>
    <property type="match status" value="1"/>
</dbReference>
<dbReference type="Gene3D" id="3.40.1690.20">
    <property type="match status" value="1"/>
</dbReference>
<accession>A0A8D1M6K6</accession>
<dbReference type="InterPro" id="IPR003593">
    <property type="entry name" value="AAA+_ATPase"/>
</dbReference>
<dbReference type="Ensembl" id="ENSSSCT00050045497.1">
    <property type="protein sequence ID" value="ENSSSCP00050018693.1"/>
    <property type="gene ID" value="ENSSSCG00050033850.1"/>
</dbReference>
<evidence type="ECO:0000256" key="14">
    <source>
        <dbReference type="SAM" id="Coils"/>
    </source>
</evidence>
<evidence type="ECO:0000313" key="19">
    <source>
        <dbReference type="Proteomes" id="UP000694571"/>
    </source>
</evidence>
<feature type="compositionally biased region" description="Basic and acidic residues" evidence="15">
    <location>
        <begin position="606"/>
        <end position="617"/>
    </location>
</feature>
<dbReference type="GO" id="GO:0004176">
    <property type="term" value="F:ATP-dependent peptidase activity"/>
    <property type="evidence" value="ECO:0007669"/>
    <property type="project" value="InterPro"/>
</dbReference>
<dbReference type="InterPro" id="IPR050928">
    <property type="entry name" value="ATP-dep_Zn_Metalloprotease"/>
</dbReference>
<protein>
    <recommendedName>
        <fullName evidence="17">AAA+ ATPase domain-containing protein</fullName>
    </recommendedName>
</protein>
<evidence type="ECO:0000256" key="7">
    <source>
        <dbReference type="ARBA" id="ARBA00022801"/>
    </source>
</evidence>
<evidence type="ECO:0000256" key="2">
    <source>
        <dbReference type="ARBA" id="ARBA00004141"/>
    </source>
</evidence>
<evidence type="ECO:0000256" key="8">
    <source>
        <dbReference type="ARBA" id="ARBA00022833"/>
    </source>
</evidence>
<evidence type="ECO:0000256" key="12">
    <source>
        <dbReference type="ARBA" id="ARBA00023049"/>
    </source>
</evidence>
<dbReference type="SUPFAM" id="SSF140990">
    <property type="entry name" value="FtsH protease domain-like"/>
    <property type="match status" value="1"/>
</dbReference>
<dbReference type="GO" id="GO:0006508">
    <property type="term" value="P:proteolysis"/>
    <property type="evidence" value="ECO:0007669"/>
    <property type="project" value="UniProtKB-KW"/>
</dbReference>
<dbReference type="PANTHER" id="PTHR43655:SF8">
    <property type="entry name" value="PARAPLEGIN"/>
    <property type="match status" value="1"/>
</dbReference>
<proteinExistence type="predicted"/>
<dbReference type="InterPro" id="IPR037219">
    <property type="entry name" value="Peptidase_M41-like"/>
</dbReference>
<dbReference type="FunFam" id="3.40.1690.20:FF:000002">
    <property type="entry name" value="paraplegin isoform X1"/>
    <property type="match status" value="1"/>
</dbReference>
<dbReference type="GO" id="GO:0004222">
    <property type="term" value="F:metalloendopeptidase activity"/>
    <property type="evidence" value="ECO:0007669"/>
    <property type="project" value="InterPro"/>
</dbReference>
<comment type="cofactor">
    <cofactor evidence="1">
        <name>Zn(2+)</name>
        <dbReference type="ChEBI" id="CHEBI:29105"/>
    </cofactor>
</comment>
<dbReference type="InterPro" id="IPR003959">
    <property type="entry name" value="ATPase_AAA_core"/>
</dbReference>
<evidence type="ECO:0000259" key="17">
    <source>
        <dbReference type="SMART" id="SM00382"/>
    </source>
</evidence>
<dbReference type="Gene3D" id="3.40.50.300">
    <property type="entry name" value="P-loop containing nucleotide triphosphate hydrolases"/>
    <property type="match status" value="1"/>
</dbReference>
<evidence type="ECO:0000256" key="6">
    <source>
        <dbReference type="ARBA" id="ARBA00022741"/>
    </source>
</evidence>
<feature type="transmembrane region" description="Helical" evidence="16">
    <location>
        <begin position="40"/>
        <end position="62"/>
    </location>
</feature>
<evidence type="ECO:0000256" key="10">
    <source>
        <dbReference type="ARBA" id="ARBA00022946"/>
    </source>
</evidence>
<dbReference type="CDD" id="cd19501">
    <property type="entry name" value="RecA-like_FtsH"/>
    <property type="match status" value="1"/>
</dbReference>
<feature type="coiled-coil region" evidence="14">
    <location>
        <begin position="107"/>
        <end position="134"/>
    </location>
</feature>
<keyword evidence="7" id="KW-0378">Hydrolase</keyword>
<feature type="domain" description="AAA+ ATPase" evidence="17">
    <location>
        <begin position="236"/>
        <end position="376"/>
    </location>
</feature>
<evidence type="ECO:0000313" key="18">
    <source>
        <dbReference type="Ensembl" id="ENSSSCP00050018693.1"/>
    </source>
</evidence>
<keyword evidence="12" id="KW-0482">Metalloprotease</keyword>
<feature type="transmembrane region" description="Helical" evidence="16">
    <location>
        <begin position="149"/>
        <end position="167"/>
    </location>
</feature>
<comment type="subcellular location">
    <subcellularLocation>
        <location evidence="2">Membrane</location>
        <topology evidence="2">Multi-pass membrane protein</topology>
    </subcellularLocation>
</comment>
<evidence type="ECO:0000256" key="5">
    <source>
        <dbReference type="ARBA" id="ARBA00022723"/>
    </source>
</evidence>
<dbReference type="Pfam" id="PF01434">
    <property type="entry name" value="Peptidase_M41"/>
    <property type="match status" value="1"/>
</dbReference>
<dbReference type="Gene3D" id="1.20.58.760">
    <property type="entry name" value="Peptidase M41"/>
    <property type="match status" value="1"/>
</dbReference>
<keyword evidence="13 16" id="KW-0472">Membrane</keyword>
<dbReference type="InterPro" id="IPR027417">
    <property type="entry name" value="P-loop_NTPase"/>
</dbReference>
<dbReference type="Pfam" id="PF06480">
    <property type="entry name" value="FtsH_ext"/>
    <property type="match status" value="1"/>
</dbReference>
<keyword evidence="8" id="KW-0862">Zinc</keyword>
<keyword evidence="3" id="KW-0645">Protease</keyword>
<evidence type="ECO:0000256" key="3">
    <source>
        <dbReference type="ARBA" id="ARBA00022670"/>
    </source>
</evidence>
<evidence type="ECO:0000256" key="11">
    <source>
        <dbReference type="ARBA" id="ARBA00022989"/>
    </source>
</evidence>
<dbReference type="GO" id="GO:0008270">
    <property type="term" value="F:zinc ion binding"/>
    <property type="evidence" value="ECO:0007669"/>
    <property type="project" value="InterPro"/>
</dbReference>
<dbReference type="FunFam" id="3.40.50.300:FF:000277">
    <property type="entry name" value="ATP-dependent zinc metalloprotease FtsH"/>
    <property type="match status" value="1"/>
</dbReference>
<dbReference type="InterPro" id="IPR011546">
    <property type="entry name" value="Pept_M41_FtsH_extracell"/>
</dbReference>
<keyword evidence="11 16" id="KW-1133">Transmembrane helix</keyword>
<keyword evidence="6" id="KW-0547">Nucleotide-binding</keyword>
<dbReference type="SMART" id="SM00382">
    <property type="entry name" value="AAA"/>
    <property type="match status" value="1"/>
</dbReference>
<dbReference type="GO" id="GO:0016887">
    <property type="term" value="F:ATP hydrolysis activity"/>
    <property type="evidence" value="ECO:0007669"/>
    <property type="project" value="InterPro"/>
</dbReference>
<evidence type="ECO:0000256" key="13">
    <source>
        <dbReference type="ARBA" id="ARBA00023136"/>
    </source>
</evidence>
<reference evidence="18" key="1">
    <citation type="submission" date="2025-08" db="UniProtKB">
        <authorList>
            <consortium name="Ensembl"/>
        </authorList>
    </citation>
    <scope>IDENTIFICATION</scope>
</reference>
<dbReference type="Proteomes" id="UP000694571">
    <property type="component" value="Unplaced"/>
</dbReference>
<dbReference type="Gene3D" id="1.10.8.60">
    <property type="match status" value="1"/>
</dbReference>
<keyword evidence="9" id="KW-0067">ATP-binding</keyword>
<evidence type="ECO:0000256" key="9">
    <source>
        <dbReference type="ARBA" id="ARBA00022840"/>
    </source>
</evidence>
<evidence type="ECO:0000256" key="15">
    <source>
        <dbReference type="SAM" id="MobiDB-lite"/>
    </source>
</evidence>
<dbReference type="SUPFAM" id="SSF52540">
    <property type="entry name" value="P-loop containing nucleoside triphosphate hydrolases"/>
    <property type="match status" value="1"/>
</dbReference>
<dbReference type="InterPro" id="IPR000642">
    <property type="entry name" value="Peptidase_M41"/>
</dbReference>
<keyword evidence="4 16" id="KW-0812">Transmembrane</keyword>
<keyword evidence="5" id="KW-0479">Metal-binding</keyword>
<sequence>ARGRGSLVPAPRACALVLPAEERRRREREDQMYRERLRTLFVIAVVMSLLNALGSSGGNISWNDFVHEMLAKGEVQRVQVVPESDVVEVYLHPGAVVFGRPRLALMYRMQVANIDRFEEKLRAAEDELNIGGQDRIPVSYRRTGFFGNALYALGMTAVGLAILWYVFRLAGMTGREGGFSAFNQLKMARFTIVDGKMGKGVSFKDVAGMHEAKLEVKEFVDYLKSPERFLQLGAKVPKGALLLGPPGCGKTLLAKAVATEAQVPFLAMAGSEFVEVIGGLGAARVRSLFREARARAPCIVYIDEIDAVGKKRASTMSGFSNTEEEQTLNQLLVEMDGMGTTDHVIVLASTNRADILDAALLRPGRLDRHVFIDLPTLQERREIFEQHLKSLKLTQASSFYSQRLAELTPGFSGRVLGAARVPCLSVSSGVGHGKRVSITPRTNAALGFAQMLPRDQHLFTREQLFERMCMALGGRAAESISFNRVTSGAQDDLRKVTRIAYSMVKQFGMAPSVGPVSFPEAPEGLSGVGRRPFSQGLQQMMDHEARLLVATAYRHTEKVLRDNLDKLQALAGALLEREVISYEDIEALIGPPPHGPKKKIAPQRWGDADRERQDALRGEQPWPQ</sequence>
<feature type="region of interest" description="Disordered" evidence="15">
    <location>
        <begin position="587"/>
        <end position="624"/>
    </location>
</feature>
<keyword evidence="14" id="KW-0175">Coiled coil</keyword>
<organism evidence="18 19">
    <name type="scientific">Sus scrofa</name>
    <name type="common">Pig</name>
    <dbReference type="NCBI Taxonomy" id="9823"/>
    <lineage>
        <taxon>Eukaryota</taxon>
        <taxon>Metazoa</taxon>
        <taxon>Chordata</taxon>
        <taxon>Craniata</taxon>
        <taxon>Vertebrata</taxon>
        <taxon>Euteleostomi</taxon>
        <taxon>Mammalia</taxon>
        <taxon>Eutheria</taxon>
        <taxon>Laurasiatheria</taxon>
        <taxon>Artiodactyla</taxon>
        <taxon>Suina</taxon>
        <taxon>Suidae</taxon>
        <taxon>Sus</taxon>
    </lineage>
</organism>
<evidence type="ECO:0000256" key="16">
    <source>
        <dbReference type="SAM" id="Phobius"/>
    </source>
</evidence>